<gene>
    <name evidence="1" type="ORF">EDF85_0189</name>
</gene>
<dbReference type="Proteomes" id="UP000269115">
    <property type="component" value="Unassembled WGS sequence"/>
</dbReference>
<protein>
    <submittedName>
        <fullName evidence="1">Uncharacterized protein</fullName>
    </submittedName>
</protein>
<dbReference type="EMBL" id="RJUR01000002">
    <property type="protein sequence ID" value="ROQ55742.1"/>
    <property type="molecule type" value="Genomic_DNA"/>
</dbReference>
<organism evidence="1 2">
    <name type="scientific">Pseudomonas putida</name>
    <name type="common">Arthrobacter siderocapsulatus</name>
    <dbReference type="NCBI Taxonomy" id="303"/>
    <lineage>
        <taxon>Bacteria</taxon>
        <taxon>Pseudomonadati</taxon>
        <taxon>Pseudomonadota</taxon>
        <taxon>Gammaproteobacteria</taxon>
        <taxon>Pseudomonadales</taxon>
        <taxon>Pseudomonadaceae</taxon>
        <taxon>Pseudomonas</taxon>
    </lineage>
</organism>
<accession>A0A9X8HMI0</accession>
<sequence length="204" mass="23966">MKKRIVWKSGHFIVIKVRENLYTVARMTGKTVLCIYDVFREDDYWDDIDWSGVEALFQVFVGAVVQKNLGVRKISVEGIQSRFLKLQRYWLKPYTSLDGAHFKGGRETFSFYGGRLIDVGEVENPETYGAPVIKHDLSVYDDREIIETYELTNMWGDLDLSDRLARYYDTGVNRDDLKFEVFPGLWKDREKLRPLTRRLPVPLR</sequence>
<dbReference type="AlphaFoldDB" id="A0A9X8HMI0"/>
<proteinExistence type="predicted"/>
<name>A0A9X8HMI0_PSEPU</name>
<evidence type="ECO:0000313" key="2">
    <source>
        <dbReference type="Proteomes" id="UP000269115"/>
    </source>
</evidence>
<dbReference type="RefSeq" id="WP_123752259.1">
    <property type="nucleotide sequence ID" value="NZ_RJUR01000002.1"/>
</dbReference>
<comment type="caution">
    <text evidence="1">The sequence shown here is derived from an EMBL/GenBank/DDBJ whole genome shotgun (WGS) entry which is preliminary data.</text>
</comment>
<evidence type="ECO:0000313" key="1">
    <source>
        <dbReference type="EMBL" id="ROQ55742.1"/>
    </source>
</evidence>
<reference evidence="1 2" key="1">
    <citation type="submission" date="2018-11" db="EMBL/GenBank/DDBJ databases">
        <title>Genomic analyses of the natural microbiome of Caenorhabditis elegans.</title>
        <authorList>
            <person name="Samuel B."/>
        </authorList>
    </citation>
    <scope>NUCLEOTIDE SEQUENCE [LARGE SCALE GENOMIC DNA]</scope>
    <source>
        <strain evidence="1 2">BIGb0473</strain>
    </source>
</reference>